<feature type="transmembrane region" description="Helical" evidence="3">
    <location>
        <begin position="72"/>
        <end position="91"/>
    </location>
</feature>
<dbReference type="GO" id="GO:0052621">
    <property type="term" value="F:diguanylate cyclase activity"/>
    <property type="evidence" value="ECO:0007669"/>
    <property type="project" value="UniProtKB-EC"/>
</dbReference>
<dbReference type="GO" id="GO:1902201">
    <property type="term" value="P:negative regulation of bacterial-type flagellum-dependent cell motility"/>
    <property type="evidence" value="ECO:0007669"/>
    <property type="project" value="TreeGrafter"/>
</dbReference>
<keyword evidence="3" id="KW-0472">Membrane</keyword>
<evidence type="ECO:0000313" key="6">
    <source>
        <dbReference type="Proteomes" id="UP000290759"/>
    </source>
</evidence>
<organism evidence="5 6">
    <name type="scientific">Lichenibacterium minor</name>
    <dbReference type="NCBI Taxonomy" id="2316528"/>
    <lineage>
        <taxon>Bacteria</taxon>
        <taxon>Pseudomonadati</taxon>
        <taxon>Pseudomonadota</taxon>
        <taxon>Alphaproteobacteria</taxon>
        <taxon>Hyphomicrobiales</taxon>
        <taxon>Lichenihabitantaceae</taxon>
        <taxon>Lichenibacterium</taxon>
    </lineage>
</organism>
<evidence type="ECO:0000256" key="3">
    <source>
        <dbReference type="SAM" id="Phobius"/>
    </source>
</evidence>
<reference evidence="5 6" key="2">
    <citation type="submission" date="2019-02" db="EMBL/GenBank/DDBJ databases">
        <title>'Lichenibacterium ramalinii' gen. nov. sp. nov., 'Lichenibacterium minor' gen. nov. sp. nov.</title>
        <authorList>
            <person name="Pankratov T."/>
        </authorList>
    </citation>
    <scope>NUCLEOTIDE SEQUENCE [LARGE SCALE GENOMIC DNA]</scope>
    <source>
        <strain evidence="5 6">RmlP026</strain>
    </source>
</reference>
<feature type="transmembrane region" description="Helical" evidence="3">
    <location>
        <begin position="179"/>
        <end position="199"/>
    </location>
</feature>
<dbReference type="GO" id="GO:0005886">
    <property type="term" value="C:plasma membrane"/>
    <property type="evidence" value="ECO:0007669"/>
    <property type="project" value="TreeGrafter"/>
</dbReference>
<dbReference type="PANTHER" id="PTHR45138">
    <property type="entry name" value="REGULATORY COMPONENTS OF SENSORY TRANSDUCTION SYSTEM"/>
    <property type="match status" value="1"/>
</dbReference>
<feature type="transmembrane region" description="Helical" evidence="3">
    <location>
        <begin position="46"/>
        <end position="66"/>
    </location>
</feature>
<dbReference type="Gene3D" id="3.30.70.270">
    <property type="match status" value="1"/>
</dbReference>
<dbReference type="PANTHER" id="PTHR45138:SF9">
    <property type="entry name" value="DIGUANYLATE CYCLASE DGCM-RELATED"/>
    <property type="match status" value="1"/>
</dbReference>
<dbReference type="SMART" id="SM00267">
    <property type="entry name" value="GGDEF"/>
    <property type="match status" value="1"/>
</dbReference>
<protein>
    <recommendedName>
        <fullName evidence="1">diguanylate cyclase</fullName>
        <ecNumber evidence="1">2.7.7.65</ecNumber>
    </recommendedName>
</protein>
<comment type="catalytic activity">
    <reaction evidence="2">
        <text>2 GTP = 3',3'-c-di-GMP + 2 diphosphate</text>
        <dbReference type="Rhea" id="RHEA:24898"/>
        <dbReference type="ChEBI" id="CHEBI:33019"/>
        <dbReference type="ChEBI" id="CHEBI:37565"/>
        <dbReference type="ChEBI" id="CHEBI:58805"/>
        <dbReference type="EC" id="2.7.7.65"/>
    </reaction>
</comment>
<keyword evidence="6" id="KW-1185">Reference proteome</keyword>
<accession>A0A4Q2U788</accession>
<evidence type="ECO:0000259" key="4">
    <source>
        <dbReference type="PROSITE" id="PS50887"/>
    </source>
</evidence>
<gene>
    <name evidence="5" type="ORF">D3273_16430</name>
</gene>
<keyword evidence="3" id="KW-0812">Transmembrane</keyword>
<feature type="transmembrane region" description="Helical" evidence="3">
    <location>
        <begin position="152"/>
        <end position="173"/>
    </location>
</feature>
<dbReference type="SUPFAM" id="SSF55073">
    <property type="entry name" value="Nucleotide cyclase"/>
    <property type="match status" value="1"/>
</dbReference>
<dbReference type="InterPro" id="IPR000160">
    <property type="entry name" value="GGDEF_dom"/>
</dbReference>
<proteinExistence type="predicted"/>
<evidence type="ECO:0000313" key="5">
    <source>
        <dbReference type="EMBL" id="RYC30951.1"/>
    </source>
</evidence>
<name>A0A4Q2U788_9HYPH</name>
<evidence type="ECO:0000256" key="1">
    <source>
        <dbReference type="ARBA" id="ARBA00012528"/>
    </source>
</evidence>
<feature type="domain" description="GGDEF" evidence="4">
    <location>
        <begin position="254"/>
        <end position="390"/>
    </location>
</feature>
<dbReference type="NCBIfam" id="TIGR00254">
    <property type="entry name" value="GGDEF"/>
    <property type="match status" value="1"/>
</dbReference>
<dbReference type="InterPro" id="IPR050469">
    <property type="entry name" value="Diguanylate_Cyclase"/>
</dbReference>
<dbReference type="InterPro" id="IPR043128">
    <property type="entry name" value="Rev_trsase/Diguanyl_cyclase"/>
</dbReference>
<dbReference type="OrthoDB" id="9759607at2"/>
<sequence>MGDRSNGIAAADIERALEGGFASFRLPADIEALYREDTVAEQRSSVALNMIVVVLLFDSFVLNDYFMLRDDFTVYLIGKFLVVTPVCLLCVAMLKRVASYQFALWLFCVTLAGTLSAMLYVSGGAYRGNYLFGLLLIMVGAVALTRPGLRCALSAILVQCACFATLLFATDIVPPEGRVVNLLFCLSSSVIAAFTGYALETVNRRAFLLKLRVQLLNRDLQAAAVTDPLTGLGNRRAFEEATQAHWSRPSCEGAWVSLVLIDVDFFKLYNDTYGHAAGDTCLERVAGRVLDEIRGSRNLAIRFGGEEIAVFMPGKDFAQAHRLAEAIRQGIVAAAIPHSAVGPDGILTGSFGVASALTGDCTALDLFKRADAALYAAKRNGRNQVWPARIGTWTAPVEIEWGARSAGRIVA</sequence>
<reference evidence="5 6" key="1">
    <citation type="submission" date="2018-12" db="EMBL/GenBank/DDBJ databases">
        <authorList>
            <person name="Grouzdev D.S."/>
            <person name="Krutkina M.S."/>
        </authorList>
    </citation>
    <scope>NUCLEOTIDE SEQUENCE [LARGE SCALE GENOMIC DNA]</scope>
    <source>
        <strain evidence="5 6">RmlP026</strain>
    </source>
</reference>
<evidence type="ECO:0000256" key="2">
    <source>
        <dbReference type="ARBA" id="ARBA00034247"/>
    </source>
</evidence>
<dbReference type="EC" id="2.7.7.65" evidence="1"/>
<feature type="transmembrane region" description="Helical" evidence="3">
    <location>
        <begin position="128"/>
        <end position="145"/>
    </location>
</feature>
<dbReference type="InterPro" id="IPR029787">
    <property type="entry name" value="Nucleotide_cyclase"/>
</dbReference>
<dbReference type="GO" id="GO:0043709">
    <property type="term" value="P:cell adhesion involved in single-species biofilm formation"/>
    <property type="evidence" value="ECO:0007669"/>
    <property type="project" value="TreeGrafter"/>
</dbReference>
<dbReference type="PROSITE" id="PS50887">
    <property type="entry name" value="GGDEF"/>
    <property type="match status" value="1"/>
</dbReference>
<dbReference type="RefSeq" id="WP_129227976.1">
    <property type="nucleotide sequence ID" value="NZ_QYBB01000019.1"/>
</dbReference>
<dbReference type="Proteomes" id="UP000290759">
    <property type="component" value="Unassembled WGS sequence"/>
</dbReference>
<dbReference type="Pfam" id="PF00990">
    <property type="entry name" value="GGDEF"/>
    <property type="match status" value="1"/>
</dbReference>
<dbReference type="FunFam" id="3.30.70.270:FF:000001">
    <property type="entry name" value="Diguanylate cyclase domain protein"/>
    <property type="match status" value="1"/>
</dbReference>
<feature type="transmembrane region" description="Helical" evidence="3">
    <location>
        <begin position="103"/>
        <end position="122"/>
    </location>
</feature>
<dbReference type="AlphaFoldDB" id="A0A4Q2U788"/>
<dbReference type="EMBL" id="QYBB01000019">
    <property type="protein sequence ID" value="RYC30951.1"/>
    <property type="molecule type" value="Genomic_DNA"/>
</dbReference>
<comment type="caution">
    <text evidence="5">The sequence shown here is derived from an EMBL/GenBank/DDBJ whole genome shotgun (WGS) entry which is preliminary data.</text>
</comment>
<dbReference type="CDD" id="cd01949">
    <property type="entry name" value="GGDEF"/>
    <property type="match status" value="1"/>
</dbReference>
<keyword evidence="3" id="KW-1133">Transmembrane helix</keyword>